<dbReference type="Gene3D" id="1.20.140.10">
    <property type="entry name" value="Butyryl-CoA Dehydrogenase, subunit A, domain 3"/>
    <property type="match status" value="1"/>
</dbReference>
<dbReference type="InterPro" id="IPR046373">
    <property type="entry name" value="Acyl-CoA_Oxase/DH_mid-dom_sf"/>
</dbReference>
<comment type="caution">
    <text evidence="3">The sequence shown here is derived from an EMBL/GenBank/DDBJ whole genome shotgun (WGS) entry which is preliminary data.</text>
</comment>
<dbReference type="RefSeq" id="WP_192505959.1">
    <property type="nucleotide sequence ID" value="NZ_AQGV01000009.1"/>
</dbReference>
<feature type="domain" description="Acyl-CoA oxidase/dehydrogenase middle" evidence="2">
    <location>
        <begin position="115"/>
        <end position="205"/>
    </location>
</feature>
<accession>A0ABR9E603</accession>
<sequence>MFEINKELASKTYTNEWVEFAAWYRSLALETAQNPDAILKFSDHKYVQKRIEIETFCSAVKRAQMLEALSYGDPGVLLSAPGSSLSGVLLNEIGSPQQKEYFFNYIKDNACRSFFAVTEPEKGSDAANMAASLNADMQLSGEKILFGNGAVAPIGTVLFKQGSGMLGMCAAIITPELLSSGSIKRMVLPTYGLRGAQISYMHFANTPIEESLLLGQHLSPVERGMMSMLKTFHRYRPGVSALAIGQAQAMVDYVRLNCNSVSVNLLNKYDHQLAIVREQNLSAAAQVDIEPLKGAVVSLIKAKATSICEEISQGILSSLQGGQLLEHPWLMKSAADMYGYEYMEGTTHIHHLNVDSGLKRNEFTL</sequence>
<keyword evidence="1" id="KW-0560">Oxidoreductase</keyword>
<dbReference type="Gene3D" id="2.40.110.10">
    <property type="entry name" value="Butyryl-CoA Dehydrogenase, subunit A, domain 2"/>
    <property type="match status" value="1"/>
</dbReference>
<evidence type="ECO:0000313" key="3">
    <source>
        <dbReference type="EMBL" id="MBE0366418.1"/>
    </source>
</evidence>
<dbReference type="Gene3D" id="1.10.540.10">
    <property type="entry name" value="Acyl-CoA dehydrogenase/oxidase, N-terminal domain"/>
    <property type="match status" value="1"/>
</dbReference>
<dbReference type="SUPFAM" id="SSF56645">
    <property type="entry name" value="Acyl-CoA dehydrogenase NM domain-like"/>
    <property type="match status" value="1"/>
</dbReference>
<protein>
    <recommendedName>
        <fullName evidence="2">Acyl-CoA oxidase/dehydrogenase middle domain-containing protein</fullName>
    </recommendedName>
</protein>
<evidence type="ECO:0000313" key="4">
    <source>
        <dbReference type="Proteomes" id="UP000615755"/>
    </source>
</evidence>
<dbReference type="Proteomes" id="UP000615755">
    <property type="component" value="Unassembled WGS sequence"/>
</dbReference>
<dbReference type="InterPro" id="IPR037069">
    <property type="entry name" value="AcylCoA_DH/ox_N_sf"/>
</dbReference>
<organism evidence="3 4">
    <name type="scientific">Pseudoalteromonas aurantia 208</name>
    <dbReference type="NCBI Taxonomy" id="1314867"/>
    <lineage>
        <taxon>Bacteria</taxon>
        <taxon>Pseudomonadati</taxon>
        <taxon>Pseudomonadota</taxon>
        <taxon>Gammaproteobacteria</taxon>
        <taxon>Alteromonadales</taxon>
        <taxon>Pseudoalteromonadaceae</taxon>
        <taxon>Pseudoalteromonas</taxon>
    </lineage>
</organism>
<dbReference type="PANTHER" id="PTHR48083:SF2">
    <property type="entry name" value="MEDIUM-CHAIN SPECIFIC ACYL-COA DEHYDROGENASE, MITOCHONDRIAL"/>
    <property type="match status" value="1"/>
</dbReference>
<proteinExistence type="predicted"/>
<dbReference type="InterPro" id="IPR050741">
    <property type="entry name" value="Acyl-CoA_dehydrogenase"/>
</dbReference>
<keyword evidence="4" id="KW-1185">Reference proteome</keyword>
<evidence type="ECO:0000256" key="1">
    <source>
        <dbReference type="ARBA" id="ARBA00023002"/>
    </source>
</evidence>
<name>A0ABR9E603_9GAMM</name>
<gene>
    <name evidence="3" type="ORF">PAUR_a3423</name>
</gene>
<dbReference type="Pfam" id="PF02770">
    <property type="entry name" value="Acyl-CoA_dh_M"/>
    <property type="match status" value="1"/>
</dbReference>
<dbReference type="InterPro" id="IPR009100">
    <property type="entry name" value="AcylCoA_DH/oxidase_NM_dom_sf"/>
</dbReference>
<dbReference type="PANTHER" id="PTHR48083">
    <property type="entry name" value="MEDIUM-CHAIN SPECIFIC ACYL-COA DEHYDROGENASE, MITOCHONDRIAL-RELATED"/>
    <property type="match status" value="1"/>
</dbReference>
<reference evidence="3 4" key="1">
    <citation type="submission" date="2015-03" db="EMBL/GenBank/DDBJ databases">
        <title>Genome sequence of Pseudoalteromonas aurantia.</title>
        <authorList>
            <person name="Xie B.-B."/>
            <person name="Rong J.-C."/>
            <person name="Qin Q.-L."/>
            <person name="Zhang Y.-Z."/>
        </authorList>
    </citation>
    <scope>NUCLEOTIDE SEQUENCE [LARGE SCALE GENOMIC DNA]</scope>
    <source>
        <strain evidence="3 4">208</strain>
    </source>
</reference>
<evidence type="ECO:0000259" key="2">
    <source>
        <dbReference type="Pfam" id="PF02770"/>
    </source>
</evidence>
<dbReference type="EMBL" id="AQGV01000009">
    <property type="protein sequence ID" value="MBE0366418.1"/>
    <property type="molecule type" value="Genomic_DNA"/>
</dbReference>
<dbReference type="InterPro" id="IPR006091">
    <property type="entry name" value="Acyl-CoA_Oxase/DH_mid-dom"/>
</dbReference>